<dbReference type="Gene3D" id="4.10.410.60">
    <property type="match status" value="1"/>
</dbReference>
<keyword evidence="2 5" id="KW-0689">Ribosomal protein</keyword>
<dbReference type="InterPro" id="IPR001706">
    <property type="entry name" value="Ribosomal_bL35"/>
</dbReference>
<evidence type="ECO:0000256" key="6">
    <source>
        <dbReference type="RuleBase" id="RU000568"/>
    </source>
</evidence>
<dbReference type="GO" id="GO:0006412">
    <property type="term" value="P:translation"/>
    <property type="evidence" value="ECO:0007669"/>
    <property type="project" value="UniProtKB-UniRule"/>
</dbReference>
<dbReference type="SUPFAM" id="SSF143034">
    <property type="entry name" value="L35p-like"/>
    <property type="match status" value="1"/>
</dbReference>
<dbReference type="PANTHER" id="PTHR33343:SF1">
    <property type="entry name" value="LARGE RIBOSOMAL SUBUNIT PROTEIN BL35M"/>
    <property type="match status" value="1"/>
</dbReference>
<dbReference type="InterPro" id="IPR018265">
    <property type="entry name" value="Ribosomal_bL35_CS"/>
</dbReference>
<evidence type="ECO:0000256" key="4">
    <source>
        <dbReference type="ARBA" id="ARBA00071664"/>
    </source>
</evidence>
<evidence type="ECO:0000313" key="8">
    <source>
        <dbReference type="Proteomes" id="UP000176198"/>
    </source>
</evidence>
<proteinExistence type="inferred from homology"/>
<organism evidence="7 8">
    <name type="scientific">Candidatus Woesebacteria bacterium GWA1_41_8</name>
    <dbReference type="NCBI Taxonomy" id="1802471"/>
    <lineage>
        <taxon>Bacteria</taxon>
        <taxon>Candidatus Woeseibacteriota</taxon>
    </lineage>
</organism>
<dbReference type="AlphaFoldDB" id="A0A1F7WLX8"/>
<keyword evidence="3 5" id="KW-0687">Ribonucleoprotein</keyword>
<dbReference type="InterPro" id="IPR037229">
    <property type="entry name" value="Ribosomal_bL35_sf"/>
</dbReference>
<gene>
    <name evidence="5" type="primary">rpmI</name>
    <name evidence="7" type="ORF">A2115_03800</name>
</gene>
<dbReference type="GO" id="GO:0003735">
    <property type="term" value="F:structural constituent of ribosome"/>
    <property type="evidence" value="ECO:0007669"/>
    <property type="project" value="InterPro"/>
</dbReference>
<dbReference type="GO" id="GO:0015934">
    <property type="term" value="C:large ribosomal subunit"/>
    <property type="evidence" value="ECO:0007669"/>
    <property type="project" value="TreeGrafter"/>
</dbReference>
<dbReference type="InterPro" id="IPR021137">
    <property type="entry name" value="Ribosomal_bL35-like"/>
</dbReference>
<comment type="caution">
    <text evidence="7">The sequence shown here is derived from an EMBL/GenBank/DDBJ whole genome shotgun (WGS) entry which is preliminary data.</text>
</comment>
<evidence type="ECO:0000256" key="1">
    <source>
        <dbReference type="ARBA" id="ARBA00006598"/>
    </source>
</evidence>
<dbReference type="FunFam" id="4.10.410.60:FF:000001">
    <property type="entry name" value="50S ribosomal protein L35"/>
    <property type="match status" value="1"/>
</dbReference>
<dbReference type="PROSITE" id="PS00936">
    <property type="entry name" value="RIBOSOMAL_L35"/>
    <property type="match status" value="1"/>
</dbReference>
<comment type="similarity">
    <text evidence="1 5 6">Belongs to the bacterial ribosomal protein bL35 family.</text>
</comment>
<evidence type="ECO:0000313" key="7">
    <source>
        <dbReference type="EMBL" id="OGM03005.1"/>
    </source>
</evidence>
<protein>
    <recommendedName>
        <fullName evidence="4 5">Large ribosomal subunit protein bL35</fullName>
    </recommendedName>
</protein>
<reference evidence="7 8" key="1">
    <citation type="journal article" date="2016" name="Nat. Commun.">
        <title>Thousands of microbial genomes shed light on interconnected biogeochemical processes in an aquifer system.</title>
        <authorList>
            <person name="Anantharaman K."/>
            <person name="Brown C.T."/>
            <person name="Hug L.A."/>
            <person name="Sharon I."/>
            <person name="Castelle C.J."/>
            <person name="Probst A.J."/>
            <person name="Thomas B.C."/>
            <person name="Singh A."/>
            <person name="Wilkins M.J."/>
            <person name="Karaoz U."/>
            <person name="Brodie E.L."/>
            <person name="Williams K.H."/>
            <person name="Hubbard S.S."/>
            <person name="Banfield J.F."/>
        </authorList>
    </citation>
    <scope>NUCLEOTIDE SEQUENCE [LARGE SCALE GENOMIC DNA]</scope>
</reference>
<dbReference type="NCBIfam" id="TIGR00001">
    <property type="entry name" value="rpmI_bact"/>
    <property type="match status" value="1"/>
</dbReference>
<sequence length="64" mass="7536">MPKVKTRKSITKRFKVTKTGKVLRRQSFRGHLNAKKSKKRKRNLKKIVLTKKTYAKKIKKALGK</sequence>
<dbReference type="PANTHER" id="PTHR33343">
    <property type="entry name" value="54S RIBOSOMAL PROTEIN BL35M"/>
    <property type="match status" value="1"/>
</dbReference>
<dbReference type="Pfam" id="PF01632">
    <property type="entry name" value="Ribosomal_L35p"/>
    <property type="match status" value="1"/>
</dbReference>
<accession>A0A1F7WLX8</accession>
<evidence type="ECO:0000256" key="3">
    <source>
        <dbReference type="ARBA" id="ARBA00023274"/>
    </source>
</evidence>
<name>A0A1F7WLX8_9BACT</name>
<dbReference type="EMBL" id="MGFJ01000010">
    <property type="protein sequence ID" value="OGM03005.1"/>
    <property type="molecule type" value="Genomic_DNA"/>
</dbReference>
<evidence type="ECO:0000256" key="5">
    <source>
        <dbReference type="HAMAP-Rule" id="MF_00514"/>
    </source>
</evidence>
<dbReference type="HAMAP" id="MF_00514">
    <property type="entry name" value="Ribosomal_bL35"/>
    <property type="match status" value="1"/>
</dbReference>
<dbReference type="STRING" id="1802471.A2115_03800"/>
<dbReference type="Proteomes" id="UP000176198">
    <property type="component" value="Unassembled WGS sequence"/>
</dbReference>
<dbReference type="PRINTS" id="PR00064">
    <property type="entry name" value="RIBOSOMALL35"/>
</dbReference>
<evidence type="ECO:0000256" key="2">
    <source>
        <dbReference type="ARBA" id="ARBA00022980"/>
    </source>
</evidence>